<comment type="similarity">
    <text evidence="2 6">Belongs to the GMC oxidoreductase family.</text>
</comment>
<evidence type="ECO:0000256" key="5">
    <source>
        <dbReference type="PIRSR" id="PIRSR000137-1"/>
    </source>
</evidence>
<dbReference type="Proteomes" id="UP000290439">
    <property type="component" value="Chromosome"/>
</dbReference>
<dbReference type="PIRSF" id="PIRSF000137">
    <property type="entry name" value="Alcohol_oxidase"/>
    <property type="match status" value="1"/>
</dbReference>
<dbReference type="EC" id="1.1.99.-" evidence="9"/>
<dbReference type="PROSITE" id="PS00623">
    <property type="entry name" value="GMC_OXRED_1"/>
    <property type="match status" value="1"/>
</dbReference>
<dbReference type="InterPro" id="IPR000172">
    <property type="entry name" value="GMC_OxRdtase_N"/>
</dbReference>
<sequence>MSTNSIADYVVVGTGSSGAVVAARLSERSSDTVIALEAGPEDKNQAVHIPAAFSKLFQTDLDWNYLTTPQPELGDRQIFWPRGKMLGGSSSMNAMMWVRGYAADYDEWARAAGEGWSFANVVEYFKRIESVEGAAEPDEGRDGPLHISHQRSASRWTADFLAAAEHAGFKTERANLPQPEGFTQTMVCQQRGARWSTADAYLKPARKRPNLTVLTGAQATRVLFEGNRAVGIEYRAGGVTRTVRARKEVVLCGGAINSPQLLQLSGIGDAEQLRAHGIPVVHDLPEVGRNLTDHLISLIGFAVDSGTLFDAEKPLELINYLVRRRGMLTSNVGEAYGFVRSTPELELPDLEIIFGPAPFYDEGIGVAPGHGIAIGPILLQPRSRGTVTLASGDPMTKAVVDPKYLSDSDGADRDALMAGLRTAHRIITSAPLGSKVGRFLQPKREQATIEQTLEDALTWHSHTLYHPTSTCRMGADPASVVTPELKVRGVEALRVADASVMPTIIRGHTHAPAVVIGEKAADLIRSDNR</sequence>
<keyword evidence="3 6" id="KW-0285">Flavoprotein</keyword>
<dbReference type="PROSITE" id="PS00624">
    <property type="entry name" value="GMC_OXRED_2"/>
    <property type="match status" value="1"/>
</dbReference>
<dbReference type="Gene3D" id="3.30.560.10">
    <property type="entry name" value="Glucose Oxidase, domain 3"/>
    <property type="match status" value="1"/>
</dbReference>
<dbReference type="SUPFAM" id="SSF51905">
    <property type="entry name" value="FAD/NAD(P)-binding domain"/>
    <property type="match status" value="1"/>
</dbReference>
<accession>A0A4U8W929</accession>
<evidence type="ECO:0000256" key="4">
    <source>
        <dbReference type="ARBA" id="ARBA00022827"/>
    </source>
</evidence>
<proteinExistence type="inferred from homology"/>
<dbReference type="GO" id="GO:0016614">
    <property type="term" value="F:oxidoreductase activity, acting on CH-OH group of donors"/>
    <property type="evidence" value="ECO:0007669"/>
    <property type="project" value="InterPro"/>
</dbReference>
<reference evidence="9 10" key="1">
    <citation type="submission" date="2019-02" db="EMBL/GenBank/DDBJ databases">
        <authorList>
            <consortium name="Pathogen Informatics"/>
        </authorList>
    </citation>
    <scope>NUCLEOTIDE SEQUENCE [LARGE SCALE GENOMIC DNA]</scope>
    <source>
        <strain evidence="9 10">3012STDY6756504</strain>
    </source>
</reference>
<feature type="domain" description="Glucose-methanol-choline oxidoreductase N-terminal" evidence="8">
    <location>
        <begin position="254"/>
        <end position="268"/>
    </location>
</feature>
<dbReference type="PANTHER" id="PTHR11552">
    <property type="entry name" value="GLUCOSE-METHANOL-CHOLINE GMC OXIDOREDUCTASE"/>
    <property type="match status" value="1"/>
</dbReference>
<feature type="active site" description="Proton acceptor" evidence="5">
    <location>
        <position position="508"/>
    </location>
</feature>
<evidence type="ECO:0000259" key="8">
    <source>
        <dbReference type="PROSITE" id="PS00624"/>
    </source>
</evidence>
<dbReference type="SUPFAM" id="SSF54373">
    <property type="entry name" value="FAD-linked reductases, C-terminal domain"/>
    <property type="match status" value="1"/>
</dbReference>
<name>A0A4U8W929_9NOCA</name>
<dbReference type="RefSeq" id="WP_130918812.1">
    <property type="nucleotide sequence ID" value="NZ_JADLSG010000006.1"/>
</dbReference>
<dbReference type="InterPro" id="IPR012132">
    <property type="entry name" value="GMC_OxRdtase"/>
</dbReference>
<gene>
    <name evidence="9" type="primary">alkJ_4</name>
    <name evidence="9" type="ORF">NCTC10797_05052</name>
</gene>
<dbReference type="Pfam" id="PF05199">
    <property type="entry name" value="GMC_oxred_C"/>
    <property type="match status" value="1"/>
</dbReference>
<dbReference type="InterPro" id="IPR007867">
    <property type="entry name" value="GMC_OxRtase_C"/>
</dbReference>
<evidence type="ECO:0000256" key="1">
    <source>
        <dbReference type="ARBA" id="ARBA00001974"/>
    </source>
</evidence>
<dbReference type="EMBL" id="LR215973">
    <property type="protein sequence ID" value="VFB01235.1"/>
    <property type="molecule type" value="Genomic_DNA"/>
</dbReference>
<evidence type="ECO:0000256" key="2">
    <source>
        <dbReference type="ARBA" id="ARBA00010790"/>
    </source>
</evidence>
<dbReference type="AlphaFoldDB" id="A0A4U8W929"/>
<keyword evidence="9" id="KW-0560">Oxidoreductase</keyword>
<feature type="active site" description="Proton donor" evidence="5">
    <location>
        <position position="466"/>
    </location>
</feature>
<evidence type="ECO:0000313" key="9">
    <source>
        <dbReference type="EMBL" id="VFB01235.1"/>
    </source>
</evidence>
<dbReference type="PANTHER" id="PTHR11552:SF147">
    <property type="entry name" value="CHOLINE DEHYDROGENASE, MITOCHONDRIAL"/>
    <property type="match status" value="1"/>
</dbReference>
<comment type="cofactor">
    <cofactor evidence="1">
        <name>FAD</name>
        <dbReference type="ChEBI" id="CHEBI:57692"/>
    </cofactor>
</comment>
<evidence type="ECO:0000259" key="7">
    <source>
        <dbReference type="PROSITE" id="PS00623"/>
    </source>
</evidence>
<feature type="domain" description="Glucose-methanol-choline oxidoreductase N-terminal" evidence="7">
    <location>
        <begin position="83"/>
        <end position="106"/>
    </location>
</feature>
<dbReference type="Pfam" id="PF00732">
    <property type="entry name" value="GMC_oxred_N"/>
    <property type="match status" value="1"/>
</dbReference>
<dbReference type="GO" id="GO:0050660">
    <property type="term" value="F:flavin adenine dinucleotide binding"/>
    <property type="evidence" value="ECO:0007669"/>
    <property type="project" value="InterPro"/>
</dbReference>
<keyword evidence="4 6" id="KW-0274">FAD</keyword>
<dbReference type="Gene3D" id="3.50.50.60">
    <property type="entry name" value="FAD/NAD(P)-binding domain"/>
    <property type="match status" value="1"/>
</dbReference>
<evidence type="ECO:0000256" key="6">
    <source>
        <dbReference type="RuleBase" id="RU003968"/>
    </source>
</evidence>
<evidence type="ECO:0000256" key="3">
    <source>
        <dbReference type="ARBA" id="ARBA00022630"/>
    </source>
</evidence>
<organism evidence="9 10">
    <name type="scientific">Nocardia cyriacigeorgica</name>
    <dbReference type="NCBI Taxonomy" id="135487"/>
    <lineage>
        <taxon>Bacteria</taxon>
        <taxon>Bacillati</taxon>
        <taxon>Actinomycetota</taxon>
        <taxon>Actinomycetes</taxon>
        <taxon>Mycobacteriales</taxon>
        <taxon>Nocardiaceae</taxon>
        <taxon>Nocardia</taxon>
    </lineage>
</organism>
<evidence type="ECO:0000313" key="10">
    <source>
        <dbReference type="Proteomes" id="UP000290439"/>
    </source>
</evidence>
<protein>
    <submittedName>
        <fullName evidence="9">Alcohol dehydrogenase [acceptor]</fullName>
        <ecNumber evidence="9">1.1.99.-</ecNumber>
    </submittedName>
</protein>
<dbReference type="InterPro" id="IPR036188">
    <property type="entry name" value="FAD/NAD-bd_sf"/>
</dbReference>